<dbReference type="SUPFAM" id="SSF81296">
    <property type="entry name" value="E set domains"/>
    <property type="match status" value="1"/>
</dbReference>
<dbReference type="InterPro" id="IPR017853">
    <property type="entry name" value="GH"/>
</dbReference>
<evidence type="ECO:0000259" key="2">
    <source>
        <dbReference type="Pfam" id="PF00128"/>
    </source>
</evidence>
<dbReference type="PANTHER" id="PTHR43002">
    <property type="entry name" value="GLYCOGEN DEBRANCHING ENZYME"/>
    <property type="match status" value="1"/>
</dbReference>
<feature type="domain" description="Glycosyl hydrolase family 13 catalytic" evidence="2">
    <location>
        <begin position="105"/>
        <end position="213"/>
    </location>
</feature>
<evidence type="ECO:0000313" key="4">
    <source>
        <dbReference type="EMBL" id="MDZ7542648.1"/>
    </source>
</evidence>
<accession>A0AAW9KH85</accession>
<dbReference type="Proteomes" id="UP001288944">
    <property type="component" value="Unassembled WGS sequence"/>
</dbReference>
<feature type="domain" description="Glycoside hydrolase family 13 N-terminal" evidence="3">
    <location>
        <begin position="7"/>
        <end position="53"/>
    </location>
</feature>
<comment type="similarity">
    <text evidence="1">Belongs to the glycosyl hydrolase 13 family.</text>
</comment>
<dbReference type="InterPro" id="IPR013783">
    <property type="entry name" value="Ig-like_fold"/>
</dbReference>
<feature type="non-terminal residue" evidence="4">
    <location>
        <position position="1"/>
    </location>
</feature>
<comment type="caution">
    <text evidence="4">The sequence shown here is derived from an EMBL/GenBank/DDBJ whole genome shotgun (WGS) entry which is preliminary data.</text>
</comment>
<dbReference type="InterPro" id="IPR014756">
    <property type="entry name" value="Ig_E-set"/>
</dbReference>
<evidence type="ECO:0000313" key="5">
    <source>
        <dbReference type="Proteomes" id="UP001288944"/>
    </source>
</evidence>
<feature type="non-terminal residue" evidence="4">
    <location>
        <position position="219"/>
    </location>
</feature>
<evidence type="ECO:0000256" key="1">
    <source>
        <dbReference type="ARBA" id="ARBA00008061"/>
    </source>
</evidence>
<dbReference type="Pfam" id="PF00128">
    <property type="entry name" value="Alpha-amylase"/>
    <property type="match status" value="1"/>
</dbReference>
<dbReference type="Pfam" id="PF02922">
    <property type="entry name" value="CBM_48"/>
    <property type="match status" value="1"/>
</dbReference>
<sequence length="219" mass="25219">VSVYLYEDEKNIPMVKGDKGQWEVVIDGDLKNKFYNYKVKINDAVNTVVDPYAYAVGVNGEKSMVVDLESTNPKGWENDIKPEFKIATDAIIYEMHVRDFTIDEDSEVEKEFRGKFKGISQKNPISHLKELGVTHVQLMPISDYKSVDESKLDEPQYNWGYDPQNYNVPEGSYSTNPNDGNVRIKEFKELVKSLHEEGIRVVMDVVYNHTYDTETSLFN</sequence>
<dbReference type="GO" id="GO:0005975">
    <property type="term" value="P:carbohydrate metabolic process"/>
    <property type="evidence" value="ECO:0007669"/>
    <property type="project" value="InterPro"/>
</dbReference>
<gene>
    <name evidence="4" type="ORF">GNF83_15900</name>
</gene>
<reference evidence="4" key="1">
    <citation type="submission" date="2019-11" db="EMBL/GenBank/DDBJ databases">
        <title>Characterization of Clostridium perfringens isolates from swine manure treated agricultural soils.</title>
        <authorList>
            <person name="Wushke S.T."/>
        </authorList>
    </citation>
    <scope>NUCLEOTIDE SEQUENCE</scope>
    <source>
        <strain evidence="4">X62</strain>
    </source>
</reference>
<organism evidence="4 5">
    <name type="scientific">Clostridium perfringens</name>
    <dbReference type="NCBI Taxonomy" id="1502"/>
    <lineage>
        <taxon>Bacteria</taxon>
        <taxon>Bacillati</taxon>
        <taxon>Bacillota</taxon>
        <taxon>Clostridia</taxon>
        <taxon>Eubacteriales</taxon>
        <taxon>Clostridiaceae</taxon>
        <taxon>Clostridium</taxon>
    </lineage>
</organism>
<name>A0AAW9KH85_CLOPF</name>
<dbReference type="GO" id="GO:0004553">
    <property type="term" value="F:hydrolase activity, hydrolyzing O-glycosyl compounds"/>
    <property type="evidence" value="ECO:0007669"/>
    <property type="project" value="InterPro"/>
</dbReference>
<dbReference type="Gene3D" id="2.60.40.10">
    <property type="entry name" value="Immunoglobulins"/>
    <property type="match status" value="1"/>
</dbReference>
<dbReference type="SUPFAM" id="SSF51445">
    <property type="entry name" value="(Trans)glycosidases"/>
    <property type="match status" value="1"/>
</dbReference>
<dbReference type="InterPro" id="IPR004193">
    <property type="entry name" value="Glyco_hydro_13_N"/>
</dbReference>
<dbReference type="AlphaFoldDB" id="A0AAW9KH85"/>
<evidence type="ECO:0000259" key="3">
    <source>
        <dbReference type="Pfam" id="PF02922"/>
    </source>
</evidence>
<protein>
    <submittedName>
        <fullName evidence="4">Type I pullulanase</fullName>
    </submittedName>
</protein>
<dbReference type="InterPro" id="IPR006047">
    <property type="entry name" value="GH13_cat_dom"/>
</dbReference>
<dbReference type="CDD" id="cd02860">
    <property type="entry name" value="E_set_Pullulanase"/>
    <property type="match status" value="1"/>
</dbReference>
<dbReference type="EMBL" id="WNUR01000343">
    <property type="protein sequence ID" value="MDZ7542648.1"/>
    <property type="molecule type" value="Genomic_DNA"/>
</dbReference>
<dbReference type="Gene3D" id="3.20.20.80">
    <property type="entry name" value="Glycosidases"/>
    <property type="match status" value="1"/>
</dbReference>
<proteinExistence type="inferred from homology"/>